<protein>
    <recommendedName>
        <fullName evidence="1">Competence protein CoiA-like N-terminal domain-containing protein</fullName>
    </recommendedName>
</protein>
<dbReference type="EMBL" id="AP019400">
    <property type="protein sequence ID" value="BBI30728.1"/>
    <property type="molecule type" value="Genomic_DNA"/>
</dbReference>
<dbReference type="KEGG" id="cohn:KCTCHS21_01270"/>
<dbReference type="Proteomes" id="UP000289856">
    <property type="component" value="Chromosome"/>
</dbReference>
<evidence type="ECO:0000313" key="2">
    <source>
        <dbReference type="EMBL" id="BBI30728.1"/>
    </source>
</evidence>
<dbReference type="OrthoDB" id="2610000at2"/>
<reference evidence="2 3" key="1">
    <citation type="submission" date="2019-01" db="EMBL/GenBank/DDBJ databases">
        <title>Complete genome sequence of Cohnella hallensis HS21 isolated from Korean fir (Abies koreana) rhizospheric soil.</title>
        <authorList>
            <person name="Jiang L."/>
            <person name="Kang S.W."/>
            <person name="Kim S."/>
            <person name="Jung J."/>
            <person name="Kim C.Y."/>
            <person name="Kim D.H."/>
            <person name="Kim S.W."/>
            <person name="Lee J."/>
        </authorList>
    </citation>
    <scope>NUCLEOTIDE SEQUENCE [LARGE SCALE GENOMIC DNA]</scope>
    <source>
        <strain evidence="2 3">HS21</strain>
    </source>
</reference>
<name>A0A3T1CY19_9BACL</name>
<keyword evidence="3" id="KW-1185">Reference proteome</keyword>
<sequence length="311" mass="36073">MSDLLHFLTRRADGEIVHIDNAEKGEDYFCPECNGAMLFRKGERGLRRPHFAHLQLSDDCTPETMLHRVFKEQLATLIEERILRAEPLLFKWNCSYCKGEHVADLIKSCVRVALEFPMEMTRPDIALFTSDGQVRVVIEVVVTHKPTWQAMYYYEQEGIFVLQIHLESYKDLDKLNESPLPFTKMNLCYNPKCIKCEHHKRRRYMEIITGPCLRCTGEMKMAFMMDGGYTRYVHRFYAKEIETARENGVLIQEHFTQLAYGTSSPLLGCTCGHCGYFIHNGSTLGNYILPAREGEYPSQRIQMGYVCVHCK</sequence>
<dbReference type="Pfam" id="PF25164">
    <property type="entry name" value="CoiA_N"/>
    <property type="match status" value="1"/>
</dbReference>
<gene>
    <name evidence="2" type="ORF">KCTCHS21_01270</name>
</gene>
<organism evidence="2 3">
    <name type="scientific">Cohnella abietis</name>
    <dbReference type="NCBI Taxonomy" id="2507935"/>
    <lineage>
        <taxon>Bacteria</taxon>
        <taxon>Bacillati</taxon>
        <taxon>Bacillota</taxon>
        <taxon>Bacilli</taxon>
        <taxon>Bacillales</taxon>
        <taxon>Paenibacillaceae</taxon>
        <taxon>Cohnella</taxon>
    </lineage>
</organism>
<evidence type="ECO:0000313" key="3">
    <source>
        <dbReference type="Proteomes" id="UP000289856"/>
    </source>
</evidence>
<dbReference type="InterPro" id="IPR057253">
    <property type="entry name" value="CoiA-like_N"/>
</dbReference>
<evidence type="ECO:0000259" key="1">
    <source>
        <dbReference type="Pfam" id="PF25164"/>
    </source>
</evidence>
<proteinExistence type="predicted"/>
<dbReference type="RefSeq" id="WP_157993901.1">
    <property type="nucleotide sequence ID" value="NZ_AP019400.1"/>
</dbReference>
<dbReference type="AlphaFoldDB" id="A0A3T1CY19"/>
<feature type="domain" description="Competence protein CoiA-like N-terminal" evidence="1">
    <location>
        <begin position="18"/>
        <end position="57"/>
    </location>
</feature>
<accession>A0A3T1CY19</accession>